<dbReference type="Pfam" id="PF16925">
    <property type="entry name" value="TetR_C_13"/>
    <property type="match status" value="1"/>
</dbReference>
<dbReference type="InterPro" id="IPR009057">
    <property type="entry name" value="Homeodomain-like_sf"/>
</dbReference>
<dbReference type="PROSITE" id="PS50977">
    <property type="entry name" value="HTH_TETR_2"/>
    <property type="match status" value="1"/>
</dbReference>
<evidence type="ECO:0000256" key="3">
    <source>
        <dbReference type="ARBA" id="ARBA00023163"/>
    </source>
</evidence>
<feature type="DNA-binding region" description="H-T-H motif" evidence="4">
    <location>
        <begin position="38"/>
        <end position="57"/>
    </location>
</feature>
<keyword evidence="3" id="KW-0804">Transcription</keyword>
<dbReference type="InterPro" id="IPR001647">
    <property type="entry name" value="HTH_TetR"/>
</dbReference>
<evidence type="ECO:0000256" key="2">
    <source>
        <dbReference type="ARBA" id="ARBA00023125"/>
    </source>
</evidence>
<protein>
    <submittedName>
        <fullName evidence="6">Transcriptional regulator, TetR family</fullName>
    </submittedName>
</protein>
<keyword evidence="1" id="KW-0805">Transcription regulation</keyword>
<dbReference type="PANTHER" id="PTHR47506:SF1">
    <property type="entry name" value="HTH-TYPE TRANSCRIPTIONAL REGULATOR YJDC"/>
    <property type="match status" value="1"/>
</dbReference>
<dbReference type="GO" id="GO:0003677">
    <property type="term" value="F:DNA binding"/>
    <property type="evidence" value="ECO:0007669"/>
    <property type="project" value="UniProtKB-UniRule"/>
</dbReference>
<evidence type="ECO:0000259" key="5">
    <source>
        <dbReference type="PROSITE" id="PS50977"/>
    </source>
</evidence>
<dbReference type="OrthoDB" id="4214267at2"/>
<dbReference type="InterPro" id="IPR036271">
    <property type="entry name" value="Tet_transcr_reg_TetR-rel_C_sf"/>
</dbReference>
<dbReference type="SUPFAM" id="SSF48498">
    <property type="entry name" value="Tetracyclin repressor-like, C-terminal domain"/>
    <property type="match status" value="1"/>
</dbReference>
<evidence type="ECO:0000313" key="6">
    <source>
        <dbReference type="EMBL" id="SNT50244.1"/>
    </source>
</evidence>
<dbReference type="SUPFAM" id="SSF46689">
    <property type="entry name" value="Homeodomain-like"/>
    <property type="match status" value="1"/>
</dbReference>
<dbReference type="EMBL" id="FZOD01000052">
    <property type="protein sequence ID" value="SNT50244.1"/>
    <property type="molecule type" value="Genomic_DNA"/>
</dbReference>
<reference evidence="6 7" key="1">
    <citation type="submission" date="2017-06" db="EMBL/GenBank/DDBJ databases">
        <authorList>
            <person name="Kim H.J."/>
            <person name="Triplett B.A."/>
        </authorList>
    </citation>
    <scope>NUCLEOTIDE SEQUENCE [LARGE SCALE GENOMIC DNA]</scope>
    <source>
        <strain evidence="6 7">CGMCC 4.2132</strain>
    </source>
</reference>
<evidence type="ECO:0000313" key="7">
    <source>
        <dbReference type="Proteomes" id="UP000198282"/>
    </source>
</evidence>
<evidence type="ECO:0000256" key="1">
    <source>
        <dbReference type="ARBA" id="ARBA00023015"/>
    </source>
</evidence>
<accession>A0A239N730</accession>
<evidence type="ECO:0000256" key="4">
    <source>
        <dbReference type="PROSITE-ProRule" id="PRU00335"/>
    </source>
</evidence>
<dbReference type="AlphaFoldDB" id="A0A239N730"/>
<dbReference type="Gene3D" id="1.10.357.10">
    <property type="entry name" value="Tetracycline Repressor, domain 2"/>
    <property type="match status" value="1"/>
</dbReference>
<gene>
    <name evidence="6" type="ORF">SAMN05216276_10525</name>
</gene>
<dbReference type="RefSeq" id="WP_089211673.1">
    <property type="nucleotide sequence ID" value="NZ_FZOD01000052.1"/>
</dbReference>
<dbReference type="PANTHER" id="PTHR47506">
    <property type="entry name" value="TRANSCRIPTIONAL REGULATORY PROTEIN"/>
    <property type="match status" value="1"/>
</dbReference>
<dbReference type="Pfam" id="PF00440">
    <property type="entry name" value="TetR_N"/>
    <property type="match status" value="1"/>
</dbReference>
<dbReference type="PRINTS" id="PR00455">
    <property type="entry name" value="HTHTETR"/>
</dbReference>
<proteinExistence type="predicted"/>
<dbReference type="Proteomes" id="UP000198282">
    <property type="component" value="Unassembled WGS sequence"/>
</dbReference>
<dbReference type="InterPro" id="IPR011075">
    <property type="entry name" value="TetR_C"/>
</dbReference>
<feature type="domain" description="HTH tetR-type" evidence="5">
    <location>
        <begin position="15"/>
        <end position="75"/>
    </location>
</feature>
<name>A0A239N730_9ACTN</name>
<keyword evidence="2 4" id="KW-0238">DNA-binding</keyword>
<sequence>MTTTPSARKVPARASEARARLLATAGRLFYAEGIRAVGVDRVIEEAKVTRATFYRHFPGKEDLVCAYLEDTDQSIRARVAAGAQQISSPAGLLDLLVEGIGQEMCSPGFRGCPFINAAAEYPDRESPVHQAVLRHRAWFRETLAETFRGSGHPDPEQAADIMLALRDGAMVAGYLGDPEAARLTLARAVGTLATAR</sequence>
<organism evidence="6 7">
    <name type="scientific">Streptosporangium subroseum</name>
    <dbReference type="NCBI Taxonomy" id="106412"/>
    <lineage>
        <taxon>Bacteria</taxon>
        <taxon>Bacillati</taxon>
        <taxon>Actinomycetota</taxon>
        <taxon>Actinomycetes</taxon>
        <taxon>Streptosporangiales</taxon>
        <taxon>Streptosporangiaceae</taxon>
        <taxon>Streptosporangium</taxon>
    </lineage>
</organism>
<keyword evidence="7" id="KW-1185">Reference proteome</keyword>